<dbReference type="InParanoid" id="Q4QGP8"/>
<evidence type="ECO:0000256" key="2">
    <source>
        <dbReference type="SAM" id="SignalP"/>
    </source>
</evidence>
<reference evidence="4 5" key="1">
    <citation type="journal article" date="2005" name="Science">
        <title>The genome of the kinetoplastid parasite, Leishmania major.</title>
        <authorList>
            <person name="Ivens A.C."/>
            <person name="Peacock C.S."/>
            <person name="Worthey E.A."/>
            <person name="Murphy L."/>
            <person name="Aggarwal G."/>
            <person name="Berriman M."/>
            <person name="Sisk E."/>
            <person name="Rajandream M.A."/>
            <person name="Adlem E."/>
            <person name="Aert R."/>
            <person name="Anupama A."/>
            <person name="Apostolou Z."/>
            <person name="Attipoe P."/>
            <person name="Bason N."/>
            <person name="Bauser C."/>
            <person name="Beck A."/>
            <person name="Beverley S.M."/>
            <person name="Bianchettin G."/>
            <person name="Borzym K."/>
            <person name="Bothe G."/>
            <person name="Bruschi C.V."/>
            <person name="Collins M."/>
            <person name="Cadag E."/>
            <person name="Ciarloni L."/>
            <person name="Clayton C."/>
            <person name="Coulson R.M."/>
            <person name="Cronin A."/>
            <person name="Cruz A.K."/>
            <person name="Davies R.M."/>
            <person name="De Gaudenzi J."/>
            <person name="Dobson D.E."/>
            <person name="Duesterhoeft A."/>
            <person name="Fazelina G."/>
            <person name="Fosker N."/>
            <person name="Frasch A.C."/>
            <person name="Fraser A."/>
            <person name="Fuchs M."/>
            <person name="Gabel C."/>
            <person name="Goble A."/>
            <person name="Goffeau A."/>
            <person name="Harris D."/>
            <person name="Hertz-Fowler C."/>
            <person name="Hilbert H."/>
            <person name="Horn D."/>
            <person name="Huang Y."/>
            <person name="Klages S."/>
            <person name="Knights A."/>
            <person name="Kube M."/>
            <person name="Larke N."/>
            <person name="Litvin L."/>
            <person name="Lord A."/>
            <person name="Louie T."/>
            <person name="Marra M."/>
            <person name="Masuy D."/>
            <person name="Matthews K."/>
            <person name="Michaeli S."/>
            <person name="Mottram J.C."/>
            <person name="Muller-Auer S."/>
            <person name="Munden H."/>
            <person name="Nelson S."/>
            <person name="Norbertczak H."/>
            <person name="Oliver K."/>
            <person name="O'neil S."/>
            <person name="Pentony M."/>
            <person name="Pohl T.M."/>
            <person name="Price C."/>
            <person name="Purnelle B."/>
            <person name="Quail M.A."/>
            <person name="Rabbinowitsch E."/>
            <person name="Reinhardt R."/>
            <person name="Rieger M."/>
            <person name="Rinta J."/>
            <person name="Robben J."/>
            <person name="Robertson L."/>
            <person name="Ruiz J.C."/>
            <person name="Rutter S."/>
            <person name="Saunders D."/>
            <person name="Schafer M."/>
            <person name="Schein J."/>
            <person name="Schwartz D.C."/>
            <person name="Seeger K."/>
            <person name="Seyler A."/>
            <person name="Sharp S."/>
            <person name="Shin H."/>
            <person name="Sivam D."/>
            <person name="Squares R."/>
            <person name="Squares S."/>
            <person name="Tosato V."/>
            <person name="Vogt C."/>
            <person name="Volckaert G."/>
            <person name="Wambutt R."/>
            <person name="Warren T."/>
            <person name="Wedler H."/>
            <person name="Woodward J."/>
            <person name="Zhou S."/>
            <person name="Zimmermann W."/>
            <person name="Smith D.F."/>
            <person name="Blackwell J.M."/>
            <person name="Stuart K.D."/>
            <person name="Barrell B."/>
            <person name="Myler P.J."/>
        </authorList>
    </citation>
    <scope>NUCLEOTIDE SEQUENCE [LARGE SCALE GENOMIC DNA]</scope>
    <source>
        <strain evidence="5">MHOM/IL/81/Friedlin</strain>
    </source>
</reference>
<dbReference type="VEuPathDB" id="TriTrypDB:LmjF.12.0440"/>
<dbReference type="VEuPathDB" id="TriTrypDB:LMJSD75_120009700"/>
<keyword evidence="2" id="KW-0732">Signal</keyword>
<dbReference type="RefSeq" id="XP_001681650.1">
    <property type="nucleotide sequence ID" value="XM_001681598.1"/>
</dbReference>
<proteinExistence type="predicted"/>
<feature type="chain" id="PRO_5004242111" description="UTP23 sensor motif region domain-containing protein" evidence="2">
    <location>
        <begin position="19"/>
        <end position="710"/>
    </location>
</feature>
<dbReference type="AlphaFoldDB" id="Q4QGP8"/>
<feature type="region of interest" description="Disordered" evidence="1">
    <location>
        <begin position="589"/>
        <end position="613"/>
    </location>
</feature>
<feature type="region of interest" description="Disordered" evidence="1">
    <location>
        <begin position="453"/>
        <end position="516"/>
    </location>
</feature>
<dbReference type="HOGENOM" id="CLU_389081_0_0_1"/>
<protein>
    <recommendedName>
        <fullName evidence="3">UTP23 sensor motif region domain-containing protein</fullName>
    </recommendedName>
</protein>
<accession>Q4QGP8</accession>
<name>Q4QGP8_LEIMA</name>
<dbReference type="eggNOG" id="ENOG502S7UX">
    <property type="taxonomic scope" value="Eukaryota"/>
</dbReference>
<dbReference type="Pfam" id="PF24779">
    <property type="entry name" value="UTP23_sensor"/>
    <property type="match status" value="1"/>
</dbReference>
<dbReference type="OMA" id="AFMKHLG"/>
<feature type="region of interest" description="Disordered" evidence="1">
    <location>
        <begin position="323"/>
        <end position="342"/>
    </location>
</feature>
<evidence type="ECO:0000256" key="1">
    <source>
        <dbReference type="SAM" id="MobiDB-lite"/>
    </source>
</evidence>
<feature type="region of interest" description="Disordered" evidence="1">
    <location>
        <begin position="273"/>
        <end position="304"/>
    </location>
</feature>
<gene>
    <name evidence="4" type="ORF">LMJF_12_0440</name>
</gene>
<dbReference type="VEuPathDB" id="TriTrypDB:LMJFC_120010600"/>
<feature type="domain" description="UTP23 sensor motif region" evidence="3">
    <location>
        <begin position="685"/>
        <end position="702"/>
    </location>
</feature>
<evidence type="ECO:0000313" key="5">
    <source>
        <dbReference type="Proteomes" id="UP000000542"/>
    </source>
</evidence>
<feature type="signal peptide" evidence="2">
    <location>
        <begin position="1"/>
        <end position="18"/>
    </location>
</feature>
<dbReference type="VEuPathDB" id="TriTrypDB:LMJSD75_120009800"/>
<feature type="region of interest" description="Disordered" evidence="1">
    <location>
        <begin position="375"/>
        <end position="399"/>
    </location>
</feature>
<feature type="region of interest" description="Disordered" evidence="1">
    <location>
        <begin position="648"/>
        <end position="710"/>
    </location>
</feature>
<feature type="compositionally biased region" description="Basic residues" evidence="1">
    <location>
        <begin position="459"/>
        <end position="470"/>
    </location>
</feature>
<evidence type="ECO:0000313" key="4">
    <source>
        <dbReference type="EMBL" id="CAJ02593.1"/>
    </source>
</evidence>
<feature type="region of interest" description="Disordered" evidence="1">
    <location>
        <begin position="43"/>
        <end position="65"/>
    </location>
</feature>
<keyword evidence="5" id="KW-1185">Reference proteome</keyword>
<organism evidence="4 5">
    <name type="scientific">Leishmania major</name>
    <dbReference type="NCBI Taxonomy" id="5664"/>
    <lineage>
        <taxon>Eukaryota</taxon>
        <taxon>Discoba</taxon>
        <taxon>Euglenozoa</taxon>
        <taxon>Kinetoplastea</taxon>
        <taxon>Metakinetoplastina</taxon>
        <taxon>Trypanosomatida</taxon>
        <taxon>Trypanosomatidae</taxon>
        <taxon>Leishmaniinae</taxon>
        <taxon>Leishmania</taxon>
    </lineage>
</organism>
<dbReference type="Proteomes" id="UP000000542">
    <property type="component" value="Chromosome 12"/>
</dbReference>
<reference evidence="4 5" key="2">
    <citation type="journal article" date="2011" name="Genome Res.">
        <title>Chromosome and gene copy number variation allow major structural change between species and strains of Leishmania.</title>
        <authorList>
            <person name="Rogers M.B."/>
            <person name="Hilley J.D."/>
            <person name="Dickens N.J."/>
            <person name="Wilkes J."/>
            <person name="Bates P.A."/>
            <person name="Depledge D.P."/>
            <person name="Harris D."/>
            <person name="Her Y."/>
            <person name="Herzyk P."/>
            <person name="Imamura H."/>
            <person name="Otto T.D."/>
            <person name="Sanders M."/>
            <person name="Seeger K."/>
            <person name="Dujardin J.C."/>
            <person name="Berriman M."/>
            <person name="Smith D.F."/>
            <person name="Hertz-Fowler C."/>
            <person name="Mottram J.C."/>
        </authorList>
    </citation>
    <scope>NUCLEOTIDE SEQUENCE [LARGE SCALE GENOMIC DNA]</scope>
    <source>
        <strain evidence="5">MHOM/IL/81/Friedlin</strain>
    </source>
</reference>
<dbReference type="KEGG" id="lma:LMJF_12_0440"/>
<dbReference type="GeneID" id="5649935"/>
<dbReference type="VEuPathDB" id="TriTrypDB:LMJLV39_120009900"/>
<evidence type="ECO:0000259" key="3">
    <source>
        <dbReference type="Pfam" id="PF24779"/>
    </source>
</evidence>
<dbReference type="EMBL" id="FR796408">
    <property type="protein sequence ID" value="CAJ02593.1"/>
    <property type="molecule type" value="Genomic_DNA"/>
</dbReference>
<sequence length="710" mass="75551">MMASLWRLLVRLCPSTFAVLLPSSCFAVLPSCHPPHTRAHARAPALQWRDPASTPASHPSTRSMKRRVLRAHANKRCLRILSASHLIQTSSSPSSSFSPSAASGDRGYAVLCDASFLRAVLLSYWQANAPAIWREARRRKLRKAAAVTSAGESTRAGVPSGLPAPLAADKIARLPFGDLPALSPHAFLVALLCDAFEGEGRSRPVSGNPAAAVAAATPHADSTSVSKFHCYCLPETVAALHRMRDHAPTSAASATALVNPSLPNSSVVDASLTGAQKKSGASSTRQRPPTPLPSTTPPRSEQHYRMTETEAWLSASFGNLATMGDSNGNSGGARRHGGPSPSAAFPLTFQEVPAAVVNHLLSRITLIQSEEQRHRDAVTVEGREVSGSPEMADGAPLPTRNECRAIGEFMLANDTLLGRRPREGIDASACAPSALRLVSMPLFGDHRLATYSPQGAAANRRRRRRSKNRRAAGGGGDDVGELPCLATGNAGLAEPQEARGNGAGATPSTTSHPYSPRTFFVATQSHDVRRRLAAVTPLLRLTTNPDALWIEQRGTAYHYGEEGAEARRPHIDMKGLGNCSSFSVAAAASSRGGRGSSEPGPPRSASFSHTPSFPHAATATTTVIAAAPQLSRADVAFMKHLGTAAEVPLPAKPSHHPHQQEQQQLQLRASPASDTGVSNRAPVDRKRRRQKGQNPLSMKKKQRREVFRAH</sequence>
<feature type="compositionally biased region" description="Basic and acidic residues" evidence="1">
    <location>
        <begin position="375"/>
        <end position="384"/>
    </location>
</feature>
<dbReference type="InterPro" id="IPR057776">
    <property type="entry name" value="UTP23_sensor"/>
</dbReference>